<name>A0ABU7C2A9_9TELE</name>
<evidence type="ECO:0000313" key="2">
    <source>
        <dbReference type="Proteomes" id="UP001345963"/>
    </source>
</evidence>
<keyword evidence="2" id="KW-1185">Reference proteome</keyword>
<organism evidence="1 2">
    <name type="scientific">Ataeniobius toweri</name>
    <dbReference type="NCBI Taxonomy" id="208326"/>
    <lineage>
        <taxon>Eukaryota</taxon>
        <taxon>Metazoa</taxon>
        <taxon>Chordata</taxon>
        <taxon>Craniata</taxon>
        <taxon>Vertebrata</taxon>
        <taxon>Euteleostomi</taxon>
        <taxon>Actinopterygii</taxon>
        <taxon>Neopterygii</taxon>
        <taxon>Teleostei</taxon>
        <taxon>Neoteleostei</taxon>
        <taxon>Acanthomorphata</taxon>
        <taxon>Ovalentaria</taxon>
        <taxon>Atherinomorphae</taxon>
        <taxon>Cyprinodontiformes</taxon>
        <taxon>Goodeidae</taxon>
        <taxon>Ataeniobius</taxon>
    </lineage>
</organism>
<sequence length="169" mass="18320">MCLNPHHVQEVHVLMDILCQSFAVMVPGQGVHFLNDLSGSDPLYYCVVDNDKCVSGLGPPEIHNLISLAFANLQDEVAGFAPVHQVFYLLPLEGVIVITDKAHYCYVIHKLHKVACSGPGTAVMCQQGEQEWTQDVSSRGSGAGKGDNGKVLVHSHRLIGLLGVFTLVF</sequence>
<gene>
    <name evidence="1" type="ORF">ATANTOWER_008037</name>
</gene>
<dbReference type="Proteomes" id="UP001345963">
    <property type="component" value="Unassembled WGS sequence"/>
</dbReference>
<proteinExistence type="predicted"/>
<protein>
    <submittedName>
        <fullName evidence="1">Uncharacterized protein</fullName>
    </submittedName>
</protein>
<evidence type="ECO:0000313" key="1">
    <source>
        <dbReference type="EMBL" id="MED6257046.1"/>
    </source>
</evidence>
<accession>A0ABU7C2A9</accession>
<reference evidence="1 2" key="1">
    <citation type="submission" date="2021-07" db="EMBL/GenBank/DDBJ databases">
        <authorList>
            <person name="Palmer J.M."/>
        </authorList>
    </citation>
    <scope>NUCLEOTIDE SEQUENCE [LARGE SCALE GENOMIC DNA]</scope>
    <source>
        <strain evidence="1 2">AT_MEX2019</strain>
        <tissue evidence="1">Muscle</tissue>
    </source>
</reference>
<dbReference type="EMBL" id="JAHUTI010078872">
    <property type="protein sequence ID" value="MED6257046.1"/>
    <property type="molecule type" value="Genomic_DNA"/>
</dbReference>
<comment type="caution">
    <text evidence="1">The sequence shown here is derived from an EMBL/GenBank/DDBJ whole genome shotgun (WGS) entry which is preliminary data.</text>
</comment>